<name>A0ABU4VKF3_9ACTN</name>
<evidence type="ECO:0000256" key="1">
    <source>
        <dbReference type="ARBA" id="ARBA00022857"/>
    </source>
</evidence>
<dbReference type="InterPro" id="IPR011032">
    <property type="entry name" value="GroES-like_sf"/>
</dbReference>
<comment type="caution">
    <text evidence="4">The sequence shown here is derived from an EMBL/GenBank/DDBJ whole genome shotgun (WGS) entry which is preliminary data.</text>
</comment>
<dbReference type="PANTHER" id="PTHR48106">
    <property type="entry name" value="QUINONE OXIDOREDUCTASE PIG3-RELATED"/>
    <property type="match status" value="1"/>
</dbReference>
<evidence type="ECO:0000259" key="3">
    <source>
        <dbReference type="SMART" id="SM00829"/>
    </source>
</evidence>
<protein>
    <submittedName>
        <fullName evidence="4">Zinc-binding dehydrogenase</fullName>
    </submittedName>
</protein>
<accession>A0ABU4VKF3</accession>
<dbReference type="Pfam" id="PF08240">
    <property type="entry name" value="ADH_N"/>
    <property type="match status" value="1"/>
</dbReference>
<sequence length="380" mass="39434">MSTSVPSSGRVVRSTITADGELRVAIAEEAVPVPGDGEVLVAVSASPVNPSDLGVLLGPADPSSVRLERDGRELRAALDPRVLPHVRERLGLALRLGNEGTGTVVACGPGAEELQGRRVAALAGGMWADFRVVRAADVAILPDEVRDEDAAAMHVNPLTALAMVETMRAEGHTALVHTAAASSLGQMLVRICLADGVELVNVVRSPAQATLLRDLGATHVVDSSADGFDAALTAAVAETGATLAFDAVGGGRLASRILGAMERAARDRLDQPWSPYGTDVPKQVYVYGSLDRSPTEIHRAIGMTWSVGGFLLMRALQRLGPAAAGAMRARVLAELGTTFRTEYDTSIPLGALLDPEQLAASARTGTGGKRLVAPGLDRAG</sequence>
<evidence type="ECO:0000256" key="2">
    <source>
        <dbReference type="ARBA" id="ARBA00023002"/>
    </source>
</evidence>
<dbReference type="InterPro" id="IPR020843">
    <property type="entry name" value="ER"/>
</dbReference>
<dbReference type="SUPFAM" id="SSF50129">
    <property type="entry name" value="GroES-like"/>
    <property type="match status" value="1"/>
</dbReference>
<dbReference type="PANTHER" id="PTHR48106:SF18">
    <property type="entry name" value="QUINONE OXIDOREDUCTASE PIG3"/>
    <property type="match status" value="1"/>
</dbReference>
<dbReference type="Gene3D" id="3.40.50.720">
    <property type="entry name" value="NAD(P)-binding Rossmann-like Domain"/>
    <property type="match status" value="1"/>
</dbReference>
<gene>
    <name evidence="4" type="ORF">SK069_12120</name>
</gene>
<evidence type="ECO:0000313" key="5">
    <source>
        <dbReference type="Proteomes" id="UP001277761"/>
    </source>
</evidence>
<dbReference type="SMART" id="SM00829">
    <property type="entry name" value="PKS_ER"/>
    <property type="match status" value="1"/>
</dbReference>
<proteinExistence type="predicted"/>
<dbReference type="Pfam" id="PF00107">
    <property type="entry name" value="ADH_zinc_N"/>
    <property type="match status" value="1"/>
</dbReference>
<feature type="domain" description="Enoyl reductase (ER)" evidence="3">
    <location>
        <begin position="20"/>
        <end position="324"/>
    </location>
</feature>
<keyword evidence="5" id="KW-1185">Reference proteome</keyword>
<dbReference type="InterPro" id="IPR036291">
    <property type="entry name" value="NAD(P)-bd_dom_sf"/>
</dbReference>
<dbReference type="EMBL" id="JAXAVX010000005">
    <property type="protein sequence ID" value="MDX8152346.1"/>
    <property type="molecule type" value="Genomic_DNA"/>
</dbReference>
<evidence type="ECO:0000313" key="4">
    <source>
        <dbReference type="EMBL" id="MDX8152346.1"/>
    </source>
</evidence>
<keyword evidence="1" id="KW-0521">NADP</keyword>
<dbReference type="SUPFAM" id="SSF51735">
    <property type="entry name" value="NAD(P)-binding Rossmann-fold domains"/>
    <property type="match status" value="1"/>
</dbReference>
<dbReference type="InterPro" id="IPR013149">
    <property type="entry name" value="ADH-like_C"/>
</dbReference>
<dbReference type="Gene3D" id="3.90.180.10">
    <property type="entry name" value="Medium-chain alcohol dehydrogenases, catalytic domain"/>
    <property type="match status" value="1"/>
</dbReference>
<reference evidence="4 5" key="1">
    <citation type="submission" date="2023-11" db="EMBL/GenBank/DDBJ databases">
        <authorList>
            <person name="Xu M."/>
            <person name="Jiang T."/>
        </authorList>
    </citation>
    <scope>NUCLEOTIDE SEQUENCE [LARGE SCALE GENOMIC DNA]</scope>
    <source>
        <strain evidence="4 5">SD</strain>
    </source>
</reference>
<dbReference type="InterPro" id="IPR013154">
    <property type="entry name" value="ADH-like_N"/>
</dbReference>
<dbReference type="RefSeq" id="WP_319954500.1">
    <property type="nucleotide sequence ID" value="NZ_JAXAVX010000005.1"/>
</dbReference>
<keyword evidence="2" id="KW-0560">Oxidoreductase</keyword>
<organism evidence="4 5">
    <name type="scientific">Patulibacter brassicae</name>
    <dbReference type="NCBI Taxonomy" id="1705717"/>
    <lineage>
        <taxon>Bacteria</taxon>
        <taxon>Bacillati</taxon>
        <taxon>Actinomycetota</taxon>
        <taxon>Thermoleophilia</taxon>
        <taxon>Solirubrobacterales</taxon>
        <taxon>Patulibacteraceae</taxon>
        <taxon>Patulibacter</taxon>
    </lineage>
</organism>
<dbReference type="Proteomes" id="UP001277761">
    <property type="component" value="Unassembled WGS sequence"/>
</dbReference>